<comment type="catalytic activity">
    <reaction evidence="5">
        <text>[molybdopterin-synthase sulfur-carrier protein]-C-terminal Gly-Gly + ATP + H(+) = [molybdopterin-synthase sulfur-carrier protein]-C-terminal Gly-Gly-AMP + diphosphate</text>
        <dbReference type="Rhea" id="RHEA:43616"/>
        <dbReference type="Rhea" id="RHEA-COMP:12159"/>
        <dbReference type="Rhea" id="RHEA-COMP:12202"/>
        <dbReference type="ChEBI" id="CHEBI:15378"/>
        <dbReference type="ChEBI" id="CHEBI:30616"/>
        <dbReference type="ChEBI" id="CHEBI:33019"/>
        <dbReference type="ChEBI" id="CHEBI:90618"/>
        <dbReference type="ChEBI" id="CHEBI:90778"/>
        <dbReference type="EC" id="2.7.7.80"/>
    </reaction>
</comment>
<evidence type="ECO:0000259" key="13">
    <source>
        <dbReference type="Pfam" id="PF00899"/>
    </source>
</evidence>
<dbReference type="EMBL" id="NJGE01000004">
    <property type="protein sequence ID" value="PIT69603.1"/>
    <property type="molecule type" value="Genomic_DNA"/>
</dbReference>
<evidence type="ECO:0000256" key="7">
    <source>
        <dbReference type="ARBA" id="ARBA00063809"/>
    </source>
</evidence>
<evidence type="ECO:0000256" key="1">
    <source>
        <dbReference type="ARBA" id="ARBA00009919"/>
    </source>
</evidence>
<name>A0A2M6UTU7_9HYPH</name>
<dbReference type="GO" id="GO:0005524">
    <property type="term" value="F:ATP binding"/>
    <property type="evidence" value="ECO:0007669"/>
    <property type="project" value="UniProtKB-KW"/>
</dbReference>
<evidence type="ECO:0000256" key="6">
    <source>
        <dbReference type="ARBA" id="ARBA00055169"/>
    </source>
</evidence>
<dbReference type="InterPro" id="IPR035985">
    <property type="entry name" value="Ubiquitin-activating_enz"/>
</dbReference>
<evidence type="ECO:0000256" key="12">
    <source>
        <dbReference type="ARBA" id="ARBA00078531"/>
    </source>
</evidence>
<dbReference type="Pfam" id="PF00899">
    <property type="entry name" value="ThiF"/>
    <property type="match status" value="1"/>
</dbReference>
<dbReference type="Gene3D" id="3.40.50.720">
    <property type="entry name" value="NAD(P)-binding Rossmann-like Domain"/>
    <property type="match status" value="1"/>
</dbReference>
<evidence type="ECO:0000256" key="10">
    <source>
        <dbReference type="ARBA" id="ARBA00075110"/>
    </source>
</evidence>
<accession>A0A2M6UTU7</accession>
<dbReference type="STRING" id="85701.BM1374166_00240"/>
<dbReference type="OrthoDB" id="9804286at2"/>
<evidence type="ECO:0000256" key="5">
    <source>
        <dbReference type="ARBA" id="ARBA00052218"/>
    </source>
</evidence>
<dbReference type="GO" id="GO:0008641">
    <property type="term" value="F:ubiquitin-like modifier activating enzyme activity"/>
    <property type="evidence" value="ECO:0007669"/>
    <property type="project" value="InterPro"/>
</dbReference>
<dbReference type="NCBIfam" id="NF004281">
    <property type="entry name" value="PRK05690.1"/>
    <property type="match status" value="1"/>
</dbReference>
<dbReference type="InterPro" id="IPR000594">
    <property type="entry name" value="ThiF_NAD_FAD-bd"/>
</dbReference>
<comment type="caution">
    <text evidence="14">The sequence shown here is derived from an EMBL/GenBank/DDBJ whole genome shotgun (WGS) entry which is preliminary data.</text>
</comment>
<dbReference type="PANTHER" id="PTHR10953">
    <property type="entry name" value="UBIQUITIN-ACTIVATING ENZYME E1"/>
    <property type="match status" value="1"/>
</dbReference>
<dbReference type="PANTHER" id="PTHR10953:SF102">
    <property type="entry name" value="ADENYLYLTRANSFERASE AND SULFURTRANSFERASE MOCS3"/>
    <property type="match status" value="1"/>
</dbReference>
<dbReference type="InterPro" id="IPR045886">
    <property type="entry name" value="ThiF/MoeB/HesA"/>
</dbReference>
<organism evidence="14 15">
    <name type="scientific">Bartonella tribocorum</name>
    <dbReference type="NCBI Taxonomy" id="85701"/>
    <lineage>
        <taxon>Bacteria</taxon>
        <taxon>Pseudomonadati</taxon>
        <taxon>Pseudomonadota</taxon>
        <taxon>Alphaproteobacteria</taxon>
        <taxon>Hyphomicrobiales</taxon>
        <taxon>Bartonellaceae</taxon>
        <taxon>Bartonella</taxon>
    </lineage>
</organism>
<evidence type="ECO:0000256" key="2">
    <source>
        <dbReference type="ARBA" id="ARBA00022679"/>
    </source>
</evidence>
<keyword evidence="2" id="KW-0808">Transferase</keyword>
<dbReference type="GO" id="GO:0004792">
    <property type="term" value="F:thiosulfate-cyanide sulfurtransferase activity"/>
    <property type="evidence" value="ECO:0007669"/>
    <property type="project" value="TreeGrafter"/>
</dbReference>
<evidence type="ECO:0000256" key="3">
    <source>
        <dbReference type="ARBA" id="ARBA00022741"/>
    </source>
</evidence>
<dbReference type="EC" id="2.7.7.80" evidence="8"/>
<dbReference type="AlphaFoldDB" id="A0A2M6UTU7"/>
<dbReference type="SUPFAM" id="SSF69572">
    <property type="entry name" value="Activating enzymes of the ubiquitin-like proteins"/>
    <property type="match status" value="1"/>
</dbReference>
<dbReference type="CDD" id="cd00757">
    <property type="entry name" value="ThiF_MoeB_HesA_family"/>
    <property type="match status" value="1"/>
</dbReference>
<dbReference type="GO" id="GO:0061605">
    <property type="term" value="F:molybdopterin-synthase adenylyltransferase activity"/>
    <property type="evidence" value="ECO:0007669"/>
    <property type="project" value="UniProtKB-EC"/>
</dbReference>
<dbReference type="Proteomes" id="UP000229839">
    <property type="component" value="Unassembled WGS sequence"/>
</dbReference>
<proteinExistence type="inferred from homology"/>
<sequence length="264" mass="28624">MTQETDTKFNNEEIERYARHIILPEIGGAGQQKLKKARVLVVGAGGLGAPVLTYLAAAGVGTLGIVDNDTVSLSNLQRQVIHNTNAINQSKTDSAETTIKAINPHVMVEKHTLRLDKSNVDKLINAYNIIVDGSDNFTTRYLLADHAAQCKKPLISGAVERFNGSLTVLMPYKDNNPHYRDLFPTPPAPDSVPTCAEAGIIGVLPGVIGTLQAMEAIKMITNIGDPLVGKILLYNGLLAQFNVVIYKRSNSKENTIGIKRPRES</sequence>
<gene>
    <name evidence="14" type="ORF">CER18_02610</name>
</gene>
<feature type="domain" description="THIF-type NAD/FAD binding fold" evidence="13">
    <location>
        <begin position="17"/>
        <end position="247"/>
    </location>
</feature>
<comment type="function">
    <text evidence="6">Catalyzes the adenylation by ATP of the carboxyl group of the C-terminal glycine of sulfur carrier protein MoaD.</text>
</comment>
<comment type="subunit">
    <text evidence="7">Homodimer. Forms a stable heterotetrameric complex of 2 MoeB and 2 MoaD during adenylation of MoaD.</text>
</comment>
<evidence type="ECO:0000256" key="8">
    <source>
        <dbReference type="ARBA" id="ARBA00066884"/>
    </source>
</evidence>
<evidence type="ECO:0000256" key="11">
    <source>
        <dbReference type="ARBA" id="ARBA00075328"/>
    </source>
</evidence>
<evidence type="ECO:0000256" key="4">
    <source>
        <dbReference type="ARBA" id="ARBA00022840"/>
    </source>
</evidence>
<dbReference type="FunFam" id="3.40.50.720:FF:000033">
    <property type="entry name" value="Adenylyltransferase and sulfurtransferase MOCS3"/>
    <property type="match status" value="1"/>
</dbReference>
<protein>
    <recommendedName>
        <fullName evidence="9">Molybdopterin-synthase adenylyltransferase</fullName>
        <ecNumber evidence="8">2.7.7.80</ecNumber>
    </recommendedName>
    <alternativeName>
        <fullName evidence="12">MoaD protein adenylase</fullName>
    </alternativeName>
    <alternativeName>
        <fullName evidence="10">Molybdopterin-converting factor subunit 1 adenylase</fullName>
    </alternativeName>
    <alternativeName>
        <fullName evidence="11">Sulfur carrier protein MoaD adenylyltransferase</fullName>
    </alternativeName>
</protein>
<evidence type="ECO:0000313" key="14">
    <source>
        <dbReference type="EMBL" id="PIT69603.1"/>
    </source>
</evidence>
<reference evidence="14 15" key="1">
    <citation type="submission" date="2017-06" db="EMBL/GenBank/DDBJ databases">
        <title>Draft genome of Bartonella tribocorum strain L103, isolated from a rodent in Laos.</title>
        <authorList>
            <person name="Hadjadj L."/>
            <person name="Jiyipong T."/>
            <person name="Morand S."/>
            <person name="Diene S.M."/>
            <person name="Rolain J.-M."/>
        </authorList>
    </citation>
    <scope>NUCLEOTIDE SEQUENCE [LARGE SCALE GENOMIC DNA]</scope>
    <source>
        <strain evidence="14 15">L103</strain>
    </source>
</reference>
<dbReference type="RefSeq" id="WP_100128547.1">
    <property type="nucleotide sequence ID" value="NZ_CADDYI010000005.1"/>
</dbReference>
<keyword evidence="3" id="KW-0547">Nucleotide-binding</keyword>
<dbReference type="GO" id="GO:0005829">
    <property type="term" value="C:cytosol"/>
    <property type="evidence" value="ECO:0007669"/>
    <property type="project" value="TreeGrafter"/>
</dbReference>
<keyword evidence="4" id="KW-0067">ATP-binding</keyword>
<evidence type="ECO:0000256" key="9">
    <source>
        <dbReference type="ARBA" id="ARBA00073635"/>
    </source>
</evidence>
<evidence type="ECO:0000313" key="15">
    <source>
        <dbReference type="Proteomes" id="UP000229839"/>
    </source>
</evidence>
<comment type="similarity">
    <text evidence="1">Belongs to the HesA/MoeB/ThiF family.</text>
</comment>
<dbReference type="GO" id="GO:0008146">
    <property type="term" value="F:sulfotransferase activity"/>
    <property type="evidence" value="ECO:0007669"/>
    <property type="project" value="TreeGrafter"/>
</dbReference>